<dbReference type="Gene3D" id="3.90.1720.10">
    <property type="entry name" value="endopeptidase domain like (from Nostoc punctiforme)"/>
    <property type="match status" value="1"/>
</dbReference>
<dbReference type="Proteomes" id="UP001198439">
    <property type="component" value="Unassembled WGS sequence"/>
</dbReference>
<dbReference type="PANTHER" id="PTHR47053">
    <property type="entry name" value="MUREIN DD-ENDOPEPTIDASE MEPH-RELATED"/>
    <property type="match status" value="1"/>
</dbReference>
<keyword evidence="5" id="KW-0788">Thiol protease</keyword>
<evidence type="ECO:0000313" key="10">
    <source>
        <dbReference type="Proteomes" id="UP001198439"/>
    </source>
</evidence>
<evidence type="ECO:0000256" key="6">
    <source>
        <dbReference type="SAM" id="Coils"/>
    </source>
</evidence>
<dbReference type="InterPro" id="IPR038765">
    <property type="entry name" value="Papain-like_cys_pep_sf"/>
</dbReference>
<evidence type="ECO:0000256" key="7">
    <source>
        <dbReference type="SAM" id="MobiDB-lite"/>
    </source>
</evidence>
<evidence type="ECO:0000256" key="4">
    <source>
        <dbReference type="ARBA" id="ARBA00022801"/>
    </source>
</evidence>
<keyword evidence="2" id="KW-0645">Protease</keyword>
<evidence type="ECO:0000256" key="2">
    <source>
        <dbReference type="ARBA" id="ARBA00022670"/>
    </source>
</evidence>
<sequence>MKVKKYIIGLMTCSMLLGVGYFKPVEAIDFSKNETKYMSLCASGSLTNSNKKTCESFNTYLKEKNKKLKKELQSQRNEAQSTANSLSAAEKKLNSINNSISSKEAEIKYVENSIQNTQNEIDQNSQEIKDRMYVMQSYMNENTFINYIFGANNFTDMLSRIDSFNTLTYSDKELVKTMVEKKKAIESQKVTLENAKKVLESQKVEQAAIQTQYETLLEEQRKKVAATQVDANVAASQSKQIDESLTAFYENSKKDDVGHVTQLPVPSTPSTNNNTSSNTNNNQSSNTNNEQDSNTDQTTNNNNSNENQNSSNNNQNSSTNTNQNNSSTTESNAALGVKIANYALAKQGSRYYWGASGPTYFDCSGLVYWAHKQAGVRIGRTTAAGYAGSGKSVSYNNLQIGDVITFNYGRGVAHIGIYIGNGRMVHASGKGSETVGQDPNQCVKVTSIAPGSYFHNYIYNCRRLY</sequence>
<reference evidence="9" key="1">
    <citation type="submission" date="2021-10" db="EMBL/GenBank/DDBJ databases">
        <title>Collection of gut derived symbiotic bacterial strains cultured from healthy donors.</title>
        <authorList>
            <person name="Lin H."/>
            <person name="Littmann E."/>
            <person name="Kohout C."/>
            <person name="Pamer E.G."/>
        </authorList>
    </citation>
    <scope>NUCLEOTIDE SEQUENCE</scope>
    <source>
        <strain evidence="9">DFI.4.48</strain>
    </source>
</reference>
<dbReference type="InterPro" id="IPR051202">
    <property type="entry name" value="Peptidase_C40"/>
</dbReference>
<dbReference type="RefSeq" id="WP_227279483.1">
    <property type="nucleotide sequence ID" value="NZ_JAJDKR010000011.1"/>
</dbReference>
<dbReference type="PANTHER" id="PTHR47053:SF1">
    <property type="entry name" value="MUREIN DD-ENDOPEPTIDASE MEPH-RELATED"/>
    <property type="match status" value="1"/>
</dbReference>
<evidence type="ECO:0000256" key="1">
    <source>
        <dbReference type="ARBA" id="ARBA00007074"/>
    </source>
</evidence>
<accession>A0AAW4VYB7</accession>
<comment type="similarity">
    <text evidence="1">Belongs to the peptidase C40 family.</text>
</comment>
<dbReference type="GO" id="GO:0008234">
    <property type="term" value="F:cysteine-type peptidase activity"/>
    <property type="evidence" value="ECO:0007669"/>
    <property type="project" value="UniProtKB-KW"/>
</dbReference>
<evidence type="ECO:0000259" key="8">
    <source>
        <dbReference type="PROSITE" id="PS51935"/>
    </source>
</evidence>
<evidence type="ECO:0000256" key="3">
    <source>
        <dbReference type="ARBA" id="ARBA00022729"/>
    </source>
</evidence>
<protein>
    <submittedName>
        <fullName evidence="9">NlpC/P60 family protein</fullName>
    </submittedName>
</protein>
<evidence type="ECO:0000256" key="5">
    <source>
        <dbReference type="ARBA" id="ARBA00022807"/>
    </source>
</evidence>
<gene>
    <name evidence="9" type="ORF">LJD69_05800</name>
</gene>
<dbReference type="InterPro" id="IPR057309">
    <property type="entry name" value="PcsB_CC"/>
</dbReference>
<dbReference type="InterPro" id="IPR000064">
    <property type="entry name" value="NLP_P60_dom"/>
</dbReference>
<evidence type="ECO:0000313" key="9">
    <source>
        <dbReference type="EMBL" id="MCB8610102.1"/>
    </source>
</evidence>
<comment type="caution">
    <text evidence="9">The sequence shown here is derived from an EMBL/GenBank/DDBJ whole genome shotgun (WGS) entry which is preliminary data.</text>
</comment>
<dbReference type="GO" id="GO:0006508">
    <property type="term" value="P:proteolysis"/>
    <property type="evidence" value="ECO:0007669"/>
    <property type="project" value="UniProtKB-KW"/>
</dbReference>
<dbReference type="PROSITE" id="PS51935">
    <property type="entry name" value="NLPC_P60"/>
    <property type="match status" value="1"/>
</dbReference>
<proteinExistence type="inferred from homology"/>
<dbReference type="AlphaFoldDB" id="A0AAW4VYB7"/>
<name>A0AAW4VYB7_9FIRM</name>
<organism evidence="9 10">
    <name type="scientific">Faecalibacillus faecis</name>
    <dbReference type="NCBI Taxonomy" id="1982628"/>
    <lineage>
        <taxon>Bacteria</taxon>
        <taxon>Bacillati</taxon>
        <taxon>Bacillota</taxon>
        <taxon>Erysipelotrichia</taxon>
        <taxon>Erysipelotrichales</taxon>
        <taxon>Coprobacillaceae</taxon>
        <taxon>Faecalibacillus</taxon>
    </lineage>
</organism>
<dbReference type="EMBL" id="JAJDKZ010000012">
    <property type="protein sequence ID" value="MCB8610102.1"/>
    <property type="molecule type" value="Genomic_DNA"/>
</dbReference>
<feature type="domain" description="NlpC/P60" evidence="8">
    <location>
        <begin position="329"/>
        <end position="465"/>
    </location>
</feature>
<keyword evidence="4" id="KW-0378">Hydrolase</keyword>
<feature type="compositionally biased region" description="Low complexity" evidence="7">
    <location>
        <begin position="270"/>
        <end position="330"/>
    </location>
</feature>
<feature type="coiled-coil region" evidence="6">
    <location>
        <begin position="58"/>
        <end position="127"/>
    </location>
</feature>
<dbReference type="SUPFAM" id="SSF54001">
    <property type="entry name" value="Cysteine proteinases"/>
    <property type="match status" value="1"/>
</dbReference>
<keyword evidence="6" id="KW-0175">Coiled coil</keyword>
<dbReference type="Pfam" id="PF00877">
    <property type="entry name" value="NLPC_P60"/>
    <property type="match status" value="1"/>
</dbReference>
<keyword evidence="3" id="KW-0732">Signal</keyword>
<feature type="region of interest" description="Disordered" evidence="7">
    <location>
        <begin position="256"/>
        <end position="330"/>
    </location>
</feature>
<dbReference type="Gene3D" id="6.10.250.3150">
    <property type="match status" value="1"/>
</dbReference>
<dbReference type="Pfam" id="PF24568">
    <property type="entry name" value="CC_PcsB"/>
    <property type="match status" value="1"/>
</dbReference>